<name>A0ABS8SU42_DATST</name>
<reference evidence="1 2" key="1">
    <citation type="journal article" date="2021" name="BMC Genomics">
        <title>Datura genome reveals duplications of psychoactive alkaloid biosynthetic genes and high mutation rate following tissue culture.</title>
        <authorList>
            <person name="Rajewski A."/>
            <person name="Carter-House D."/>
            <person name="Stajich J."/>
            <person name="Litt A."/>
        </authorList>
    </citation>
    <scope>NUCLEOTIDE SEQUENCE [LARGE SCALE GENOMIC DNA]</scope>
    <source>
        <strain evidence="1">AR-01</strain>
    </source>
</reference>
<evidence type="ECO:0000313" key="2">
    <source>
        <dbReference type="Proteomes" id="UP000823775"/>
    </source>
</evidence>
<comment type="caution">
    <text evidence="1">The sequence shown here is derived from an EMBL/GenBank/DDBJ whole genome shotgun (WGS) entry which is preliminary data.</text>
</comment>
<sequence length="67" mass="7785">KDEAVVLLFSGGSERGRGRWEIQWFLKRSEKQKGRKLVSDATVTWSEQRGEKEESFGVNGRSDGWRR</sequence>
<gene>
    <name evidence="1" type="ORF">HAX54_047576</name>
</gene>
<feature type="non-terminal residue" evidence="1">
    <location>
        <position position="1"/>
    </location>
</feature>
<organism evidence="1 2">
    <name type="scientific">Datura stramonium</name>
    <name type="common">Jimsonweed</name>
    <name type="synonym">Common thornapple</name>
    <dbReference type="NCBI Taxonomy" id="4076"/>
    <lineage>
        <taxon>Eukaryota</taxon>
        <taxon>Viridiplantae</taxon>
        <taxon>Streptophyta</taxon>
        <taxon>Embryophyta</taxon>
        <taxon>Tracheophyta</taxon>
        <taxon>Spermatophyta</taxon>
        <taxon>Magnoliopsida</taxon>
        <taxon>eudicotyledons</taxon>
        <taxon>Gunneridae</taxon>
        <taxon>Pentapetalae</taxon>
        <taxon>asterids</taxon>
        <taxon>lamiids</taxon>
        <taxon>Solanales</taxon>
        <taxon>Solanaceae</taxon>
        <taxon>Solanoideae</taxon>
        <taxon>Datureae</taxon>
        <taxon>Datura</taxon>
    </lineage>
</organism>
<evidence type="ECO:0000313" key="1">
    <source>
        <dbReference type="EMBL" id="MCD7462009.1"/>
    </source>
</evidence>
<dbReference type="EMBL" id="JACEIK010000770">
    <property type="protein sequence ID" value="MCD7462009.1"/>
    <property type="molecule type" value="Genomic_DNA"/>
</dbReference>
<keyword evidence="2" id="KW-1185">Reference proteome</keyword>
<accession>A0ABS8SU42</accession>
<dbReference type="Proteomes" id="UP000823775">
    <property type="component" value="Unassembled WGS sequence"/>
</dbReference>
<proteinExistence type="predicted"/>
<protein>
    <submittedName>
        <fullName evidence="1">Uncharacterized protein</fullName>
    </submittedName>
</protein>